<accession>A0AAN6MV78</accession>
<name>A0AAN6MV78_9PEZI</name>
<dbReference type="Proteomes" id="UP001303473">
    <property type="component" value="Unassembled WGS sequence"/>
</dbReference>
<dbReference type="EMBL" id="MU854030">
    <property type="protein sequence ID" value="KAK3934087.1"/>
    <property type="molecule type" value="Genomic_DNA"/>
</dbReference>
<evidence type="ECO:0000313" key="2">
    <source>
        <dbReference type="Proteomes" id="UP001303473"/>
    </source>
</evidence>
<feature type="non-terminal residue" evidence="1">
    <location>
        <position position="1"/>
    </location>
</feature>
<organism evidence="1 2">
    <name type="scientific">Diplogelasinospora grovesii</name>
    <dbReference type="NCBI Taxonomy" id="303347"/>
    <lineage>
        <taxon>Eukaryota</taxon>
        <taxon>Fungi</taxon>
        <taxon>Dikarya</taxon>
        <taxon>Ascomycota</taxon>
        <taxon>Pezizomycotina</taxon>
        <taxon>Sordariomycetes</taxon>
        <taxon>Sordariomycetidae</taxon>
        <taxon>Sordariales</taxon>
        <taxon>Diplogelasinosporaceae</taxon>
        <taxon>Diplogelasinospora</taxon>
    </lineage>
</organism>
<sequence length="56" mass="6548">LGIKYDDIKLDNFYIITDSTGERVIILNLKSAWELSFTGIVLEKFIMYLSNRLLSY</sequence>
<comment type="caution">
    <text evidence="1">The sequence shown here is derived from an EMBL/GenBank/DDBJ whole genome shotgun (WGS) entry which is preliminary data.</text>
</comment>
<gene>
    <name evidence="1" type="ORF">QBC46DRAFT_274488</name>
</gene>
<reference evidence="2" key="1">
    <citation type="journal article" date="2023" name="Mol. Phylogenet. Evol.">
        <title>Genome-scale phylogeny and comparative genomics of the fungal order Sordariales.</title>
        <authorList>
            <person name="Hensen N."/>
            <person name="Bonometti L."/>
            <person name="Westerberg I."/>
            <person name="Brannstrom I.O."/>
            <person name="Guillou S."/>
            <person name="Cros-Aarteil S."/>
            <person name="Calhoun S."/>
            <person name="Haridas S."/>
            <person name="Kuo A."/>
            <person name="Mondo S."/>
            <person name="Pangilinan J."/>
            <person name="Riley R."/>
            <person name="LaButti K."/>
            <person name="Andreopoulos B."/>
            <person name="Lipzen A."/>
            <person name="Chen C."/>
            <person name="Yan M."/>
            <person name="Daum C."/>
            <person name="Ng V."/>
            <person name="Clum A."/>
            <person name="Steindorff A."/>
            <person name="Ohm R.A."/>
            <person name="Martin F."/>
            <person name="Silar P."/>
            <person name="Natvig D.O."/>
            <person name="Lalanne C."/>
            <person name="Gautier V."/>
            <person name="Ament-Velasquez S.L."/>
            <person name="Kruys A."/>
            <person name="Hutchinson M.I."/>
            <person name="Powell A.J."/>
            <person name="Barry K."/>
            <person name="Miller A.N."/>
            <person name="Grigoriev I.V."/>
            <person name="Debuchy R."/>
            <person name="Gladieux P."/>
            <person name="Hiltunen Thoren M."/>
            <person name="Johannesson H."/>
        </authorList>
    </citation>
    <scope>NUCLEOTIDE SEQUENCE [LARGE SCALE GENOMIC DNA]</scope>
    <source>
        <strain evidence="2">CBS 340.73</strain>
    </source>
</reference>
<protein>
    <submittedName>
        <fullName evidence="1">Uncharacterized protein</fullName>
    </submittedName>
</protein>
<dbReference type="AlphaFoldDB" id="A0AAN6MV78"/>
<keyword evidence="2" id="KW-1185">Reference proteome</keyword>
<evidence type="ECO:0000313" key="1">
    <source>
        <dbReference type="EMBL" id="KAK3934087.1"/>
    </source>
</evidence>
<proteinExistence type="predicted"/>